<dbReference type="RefSeq" id="WP_408084664.1">
    <property type="nucleotide sequence ID" value="NZ_JBELPZ010000007.1"/>
</dbReference>
<keyword evidence="4" id="KW-0676">Redox-active center</keyword>
<dbReference type="InterPro" id="IPR036249">
    <property type="entry name" value="Thioredoxin-like_sf"/>
</dbReference>
<keyword evidence="2" id="KW-0201">Cytochrome c-type biogenesis</keyword>
<gene>
    <name evidence="6" type="ORF">ABS766_08285</name>
</gene>
<evidence type="ECO:0000256" key="3">
    <source>
        <dbReference type="ARBA" id="ARBA00023157"/>
    </source>
</evidence>
<evidence type="ECO:0000256" key="4">
    <source>
        <dbReference type="ARBA" id="ARBA00023284"/>
    </source>
</evidence>
<dbReference type="SUPFAM" id="SSF52833">
    <property type="entry name" value="Thioredoxin-like"/>
    <property type="match status" value="1"/>
</dbReference>
<evidence type="ECO:0000256" key="2">
    <source>
        <dbReference type="ARBA" id="ARBA00022748"/>
    </source>
</evidence>
<dbReference type="CDD" id="cd02966">
    <property type="entry name" value="TlpA_like_family"/>
    <property type="match status" value="1"/>
</dbReference>
<dbReference type="PROSITE" id="PS51352">
    <property type="entry name" value="THIOREDOXIN_2"/>
    <property type="match status" value="1"/>
</dbReference>
<evidence type="ECO:0000256" key="1">
    <source>
        <dbReference type="ARBA" id="ARBA00004196"/>
    </source>
</evidence>
<evidence type="ECO:0000313" key="7">
    <source>
        <dbReference type="Proteomes" id="UP001629156"/>
    </source>
</evidence>
<dbReference type="PANTHER" id="PTHR42852">
    <property type="entry name" value="THIOL:DISULFIDE INTERCHANGE PROTEIN DSBE"/>
    <property type="match status" value="1"/>
</dbReference>
<protein>
    <submittedName>
        <fullName evidence="6">TlpA disulfide reductase family protein</fullName>
    </submittedName>
</protein>
<accession>A0ABW8YWH1</accession>
<dbReference type="Pfam" id="PF13905">
    <property type="entry name" value="Thioredoxin_8"/>
    <property type="match status" value="1"/>
</dbReference>
<feature type="domain" description="Thioredoxin" evidence="5">
    <location>
        <begin position="23"/>
        <end position="166"/>
    </location>
</feature>
<dbReference type="InterPro" id="IPR012336">
    <property type="entry name" value="Thioredoxin-like_fold"/>
</dbReference>
<dbReference type="PROSITE" id="PS51257">
    <property type="entry name" value="PROKAR_LIPOPROTEIN"/>
    <property type="match status" value="1"/>
</dbReference>
<sequence>MKKLLLLSILFTMISCSEKKDKTEFGKEALEAKMTAVDGNELAFKDILEKYKGNVVVIDVWASWCPDCKAGMPKLHALQEQFPNVKYLFLSYDRETDAWKKGIETFGTKGDNYHVGANMKKGAFAEDIKLDWIPRYMVVNKEGNIVLFRAIEADDENLINTLNTLK</sequence>
<dbReference type="EMBL" id="JBELPZ010000007">
    <property type="protein sequence ID" value="MFL9844414.1"/>
    <property type="molecule type" value="Genomic_DNA"/>
</dbReference>
<keyword evidence="3" id="KW-1015">Disulfide bond</keyword>
<dbReference type="Gene3D" id="3.40.30.10">
    <property type="entry name" value="Glutaredoxin"/>
    <property type="match status" value="1"/>
</dbReference>
<organism evidence="6 7">
    <name type="scientific">Flavobacterium rhizosphaerae</name>
    <dbReference type="NCBI Taxonomy" id="3163298"/>
    <lineage>
        <taxon>Bacteria</taxon>
        <taxon>Pseudomonadati</taxon>
        <taxon>Bacteroidota</taxon>
        <taxon>Flavobacteriia</taxon>
        <taxon>Flavobacteriales</taxon>
        <taxon>Flavobacteriaceae</taxon>
        <taxon>Flavobacterium</taxon>
    </lineage>
</organism>
<name>A0ABW8YWH1_9FLAO</name>
<dbReference type="Proteomes" id="UP001629156">
    <property type="component" value="Unassembled WGS sequence"/>
</dbReference>
<evidence type="ECO:0000259" key="5">
    <source>
        <dbReference type="PROSITE" id="PS51352"/>
    </source>
</evidence>
<evidence type="ECO:0000313" key="6">
    <source>
        <dbReference type="EMBL" id="MFL9844414.1"/>
    </source>
</evidence>
<dbReference type="PANTHER" id="PTHR42852:SF6">
    <property type="entry name" value="THIOL:DISULFIDE INTERCHANGE PROTEIN DSBE"/>
    <property type="match status" value="1"/>
</dbReference>
<proteinExistence type="predicted"/>
<reference evidence="6 7" key="1">
    <citation type="submission" date="2024-06" db="EMBL/GenBank/DDBJ databases">
        <authorList>
            <person name="Kaempfer P."/>
            <person name="Viver T."/>
        </authorList>
    </citation>
    <scope>NUCLEOTIDE SEQUENCE [LARGE SCALE GENOMIC DNA]</scope>
    <source>
        <strain evidence="6 7">ST-119</strain>
    </source>
</reference>
<dbReference type="InterPro" id="IPR013766">
    <property type="entry name" value="Thioredoxin_domain"/>
</dbReference>
<comment type="subcellular location">
    <subcellularLocation>
        <location evidence="1">Cell envelope</location>
    </subcellularLocation>
</comment>
<comment type="caution">
    <text evidence="6">The sequence shown here is derived from an EMBL/GenBank/DDBJ whole genome shotgun (WGS) entry which is preliminary data.</text>
</comment>
<dbReference type="InterPro" id="IPR050553">
    <property type="entry name" value="Thioredoxin_ResA/DsbE_sf"/>
</dbReference>
<keyword evidence="7" id="KW-1185">Reference proteome</keyword>